<dbReference type="Gene3D" id="1.10.3470.10">
    <property type="entry name" value="ABC transporter involved in vitamin B12 uptake, BtuC"/>
    <property type="match status" value="1"/>
</dbReference>
<dbReference type="PROSITE" id="PS51257">
    <property type="entry name" value="PROKAR_LIPOPROTEIN"/>
    <property type="match status" value="1"/>
</dbReference>
<dbReference type="Pfam" id="PF01032">
    <property type="entry name" value="FecCD"/>
    <property type="match status" value="1"/>
</dbReference>
<evidence type="ECO:0000256" key="8">
    <source>
        <dbReference type="SAM" id="Phobius"/>
    </source>
</evidence>
<dbReference type="PANTHER" id="PTHR30472">
    <property type="entry name" value="FERRIC ENTEROBACTIN TRANSPORT SYSTEM PERMEASE PROTEIN"/>
    <property type="match status" value="1"/>
</dbReference>
<feature type="transmembrane region" description="Helical" evidence="8">
    <location>
        <begin position="179"/>
        <end position="200"/>
    </location>
</feature>
<accession>A0ABW0MBP6</accession>
<feature type="transmembrane region" description="Helical" evidence="8">
    <location>
        <begin position="83"/>
        <end position="103"/>
    </location>
</feature>
<feature type="transmembrane region" description="Helical" evidence="8">
    <location>
        <begin position="115"/>
        <end position="136"/>
    </location>
</feature>
<evidence type="ECO:0000256" key="6">
    <source>
        <dbReference type="ARBA" id="ARBA00022989"/>
    </source>
</evidence>
<dbReference type="InterPro" id="IPR000522">
    <property type="entry name" value="ABC_transptr_permease_BtuC"/>
</dbReference>
<evidence type="ECO:0000256" key="3">
    <source>
        <dbReference type="ARBA" id="ARBA00022448"/>
    </source>
</evidence>
<evidence type="ECO:0000256" key="4">
    <source>
        <dbReference type="ARBA" id="ARBA00022475"/>
    </source>
</evidence>
<keyword evidence="10" id="KW-1185">Reference proteome</keyword>
<evidence type="ECO:0000313" key="9">
    <source>
        <dbReference type="EMBL" id="MFC5474662.1"/>
    </source>
</evidence>
<feature type="transmembrane region" description="Helical" evidence="8">
    <location>
        <begin position="267"/>
        <end position="294"/>
    </location>
</feature>
<feature type="transmembrane region" description="Helical" evidence="8">
    <location>
        <begin position="21"/>
        <end position="46"/>
    </location>
</feature>
<comment type="subcellular location">
    <subcellularLocation>
        <location evidence="1">Cell membrane</location>
        <topology evidence="1">Multi-pass membrane protein</topology>
    </subcellularLocation>
</comment>
<evidence type="ECO:0000256" key="5">
    <source>
        <dbReference type="ARBA" id="ARBA00022692"/>
    </source>
</evidence>
<dbReference type="InterPro" id="IPR037294">
    <property type="entry name" value="ABC_BtuC-like"/>
</dbReference>
<gene>
    <name evidence="9" type="ORF">ACFPM8_11930</name>
</gene>
<keyword evidence="3" id="KW-0813">Transport</keyword>
<dbReference type="SUPFAM" id="SSF81345">
    <property type="entry name" value="ABC transporter involved in vitamin B12 uptake, BtuC"/>
    <property type="match status" value="1"/>
</dbReference>
<protein>
    <submittedName>
        <fullName evidence="9">FecCD family ABC transporter permease</fullName>
    </submittedName>
</protein>
<comment type="similarity">
    <text evidence="2">Belongs to the binding-protein-dependent transport system permease family. FecCD subfamily.</text>
</comment>
<feature type="transmembrane region" description="Helical" evidence="8">
    <location>
        <begin position="142"/>
        <end position="159"/>
    </location>
</feature>
<keyword evidence="5 8" id="KW-0812">Transmembrane</keyword>
<keyword evidence="6 8" id="KW-1133">Transmembrane helix</keyword>
<dbReference type="PANTHER" id="PTHR30472:SF25">
    <property type="entry name" value="ABC TRANSPORTER PERMEASE PROTEIN MJ0876-RELATED"/>
    <property type="match status" value="1"/>
</dbReference>
<keyword evidence="4" id="KW-1003">Cell membrane</keyword>
<feature type="transmembrane region" description="Helical" evidence="8">
    <location>
        <begin position="306"/>
        <end position="325"/>
    </location>
</feature>
<dbReference type="EMBL" id="JBHSMT010000021">
    <property type="protein sequence ID" value="MFC5474662.1"/>
    <property type="molecule type" value="Genomic_DNA"/>
</dbReference>
<evidence type="ECO:0000256" key="2">
    <source>
        <dbReference type="ARBA" id="ARBA00007935"/>
    </source>
</evidence>
<feature type="transmembrane region" description="Helical" evidence="8">
    <location>
        <begin position="337"/>
        <end position="356"/>
    </location>
</feature>
<reference evidence="10" key="1">
    <citation type="journal article" date="2019" name="Int. J. Syst. Evol. Microbiol.">
        <title>The Global Catalogue of Microorganisms (GCM) 10K type strain sequencing project: providing services to taxonomists for standard genome sequencing and annotation.</title>
        <authorList>
            <consortium name="The Broad Institute Genomics Platform"/>
            <consortium name="The Broad Institute Genome Sequencing Center for Infectious Disease"/>
            <person name="Wu L."/>
            <person name="Ma J."/>
        </authorList>
    </citation>
    <scope>NUCLEOTIDE SEQUENCE [LARGE SCALE GENOMIC DNA]</scope>
    <source>
        <strain evidence="10">JCM 17066</strain>
    </source>
</reference>
<dbReference type="Proteomes" id="UP001596045">
    <property type="component" value="Unassembled WGS sequence"/>
</dbReference>
<feature type="transmembrane region" description="Helical" evidence="8">
    <location>
        <begin position="220"/>
        <end position="240"/>
    </location>
</feature>
<comment type="caution">
    <text evidence="9">The sequence shown here is derived from an EMBL/GenBank/DDBJ whole genome shotgun (WGS) entry which is preliminary data.</text>
</comment>
<dbReference type="CDD" id="cd06550">
    <property type="entry name" value="TM_ABC_iron-siderophores_like"/>
    <property type="match status" value="1"/>
</dbReference>
<name>A0ABW0MBP6_9BURK</name>
<evidence type="ECO:0000313" key="10">
    <source>
        <dbReference type="Proteomes" id="UP001596045"/>
    </source>
</evidence>
<organism evidence="9 10">
    <name type="scientific">Paraherbaspirillum soli</name>
    <dbReference type="NCBI Taxonomy" id="631222"/>
    <lineage>
        <taxon>Bacteria</taxon>
        <taxon>Pseudomonadati</taxon>
        <taxon>Pseudomonadota</taxon>
        <taxon>Betaproteobacteria</taxon>
        <taxon>Burkholderiales</taxon>
        <taxon>Oxalobacteraceae</taxon>
        <taxon>Paraherbaspirillum</taxon>
    </lineage>
</organism>
<dbReference type="RefSeq" id="WP_378997771.1">
    <property type="nucleotide sequence ID" value="NZ_JBHSMT010000021.1"/>
</dbReference>
<sequence>MTGTVRSALAIAPTRERRRACTVLAGLTLAALACILFACVVGSVALPFSEQFSALAEAMQHAVANDAHAGSPSLAATLLELRLGRALTAFVTGGTLALAGVMMQALLRNPLADPYVLGVSGGAAVGALTAMLLFSATWVLDIAAFGGAIAVALLLFVLAHRDLRDVRGGMADGNPSLLLLTGVIVASGCSALVSLILSLAPDSRLRGMVFWMIGDLSGAQARWLPWLILSGALIFAMRVARAINVMALHAETALTLGIRVGALRRGLFFCAALLTASAVSSAGSIGFVGLIVPHACRFALGPDHRLLLPAATLVGGSFLVLADTLARSLAAPQQFPVGVITALIGVPLFLLQLHHIHKK</sequence>
<evidence type="ECO:0000256" key="1">
    <source>
        <dbReference type="ARBA" id="ARBA00004651"/>
    </source>
</evidence>
<keyword evidence="7 8" id="KW-0472">Membrane</keyword>
<evidence type="ECO:0000256" key="7">
    <source>
        <dbReference type="ARBA" id="ARBA00023136"/>
    </source>
</evidence>
<proteinExistence type="inferred from homology"/>